<evidence type="ECO:0000313" key="2">
    <source>
        <dbReference type="Proteomes" id="UP000256561"/>
    </source>
</evidence>
<gene>
    <name evidence="1" type="ORF">DXV75_08390</name>
</gene>
<dbReference type="SUPFAM" id="SSF117281">
    <property type="entry name" value="Kelch motif"/>
    <property type="match status" value="1"/>
</dbReference>
<comment type="caution">
    <text evidence="1">The sequence shown here is derived from an EMBL/GenBank/DDBJ whole genome shotgun (WGS) entry which is preliminary data.</text>
</comment>
<evidence type="ECO:0008006" key="3">
    <source>
        <dbReference type="Google" id="ProtNLM"/>
    </source>
</evidence>
<dbReference type="RefSeq" id="WP_115592958.1">
    <property type="nucleotide sequence ID" value="NZ_QRHA01000005.1"/>
</dbReference>
<evidence type="ECO:0000313" key="1">
    <source>
        <dbReference type="EMBL" id="RDV26088.1"/>
    </source>
</evidence>
<dbReference type="Proteomes" id="UP000256561">
    <property type="component" value="Unassembled WGS sequence"/>
</dbReference>
<dbReference type="EMBL" id="QRHA01000005">
    <property type="protein sequence ID" value="RDV26088.1"/>
    <property type="molecule type" value="Genomic_DNA"/>
</dbReference>
<proteinExistence type="predicted"/>
<dbReference type="InterPro" id="IPR015915">
    <property type="entry name" value="Kelch-typ_b-propeller"/>
</dbReference>
<protein>
    <recommendedName>
        <fullName evidence="3">Galactose oxidase</fullName>
    </recommendedName>
</protein>
<dbReference type="AlphaFoldDB" id="A0A3D8M8S8"/>
<reference evidence="2" key="1">
    <citation type="submission" date="2018-08" db="EMBL/GenBank/DDBJ databases">
        <authorList>
            <person name="Zhang J."/>
            <person name="Du Z.-J."/>
        </authorList>
    </citation>
    <scope>NUCLEOTIDE SEQUENCE [LARGE SCALE GENOMIC DNA]</scope>
    <source>
        <strain evidence="2">KCTC 52655</strain>
    </source>
</reference>
<sequence length="91" mass="9659">MVRAFCLLLTWVISASFAADIFERYHWVLGPALPQPVQEIYPALLGGSIVVAGGLKSTEDGGIQVLDSVLTLAPGAGQWEQMAAPIIPEVP</sequence>
<organism evidence="1 2">
    <name type="scientific">Alteromonas aestuariivivens</name>
    <dbReference type="NCBI Taxonomy" id="1938339"/>
    <lineage>
        <taxon>Bacteria</taxon>
        <taxon>Pseudomonadati</taxon>
        <taxon>Pseudomonadota</taxon>
        <taxon>Gammaproteobacteria</taxon>
        <taxon>Alteromonadales</taxon>
        <taxon>Alteromonadaceae</taxon>
        <taxon>Alteromonas/Salinimonas group</taxon>
        <taxon>Alteromonas</taxon>
    </lineage>
</organism>
<accession>A0A3D8M8S8</accession>
<name>A0A3D8M8S8_9ALTE</name>
<dbReference type="OrthoDB" id="9769308at2"/>
<keyword evidence="2" id="KW-1185">Reference proteome</keyword>